<evidence type="ECO:0000313" key="4">
    <source>
        <dbReference type="Proteomes" id="UP000452235"/>
    </source>
</evidence>
<dbReference type="OrthoDB" id="5387214at2759"/>
<dbReference type="Proteomes" id="UP000452235">
    <property type="component" value="Unassembled WGS sequence"/>
</dbReference>
<keyword evidence="4" id="KW-1185">Reference proteome</keyword>
<proteinExistence type="predicted"/>
<evidence type="ECO:0000313" key="3">
    <source>
        <dbReference type="EMBL" id="GFF14704.1"/>
    </source>
</evidence>
<dbReference type="VEuPathDB" id="FungiDB:ATEG_00787"/>
<reference evidence="3 4" key="1">
    <citation type="submission" date="2020-01" db="EMBL/GenBank/DDBJ databases">
        <title>Aspergillus terreus IFO 6365 whole genome shotgun sequence.</title>
        <authorList>
            <person name="Kanamasa S."/>
            <person name="Takahashi H."/>
        </authorList>
    </citation>
    <scope>NUCLEOTIDE SEQUENCE [LARGE SCALE GENOMIC DNA]</scope>
    <source>
        <strain evidence="3 4">IFO 6365</strain>
    </source>
</reference>
<dbReference type="EMBL" id="BLJY01000003">
    <property type="protein sequence ID" value="GFF14704.1"/>
    <property type="molecule type" value="Genomic_DNA"/>
</dbReference>
<dbReference type="AlphaFoldDB" id="A0A5M3YWN6"/>
<feature type="transmembrane region" description="Helical" evidence="2">
    <location>
        <begin position="127"/>
        <end position="152"/>
    </location>
</feature>
<accession>A0A5M3YWN6</accession>
<evidence type="ECO:0000256" key="2">
    <source>
        <dbReference type="SAM" id="Phobius"/>
    </source>
</evidence>
<feature type="compositionally biased region" description="Polar residues" evidence="1">
    <location>
        <begin position="1"/>
        <end position="10"/>
    </location>
</feature>
<sequence length="167" mass="18191">MHTSSPTTDMRPSPTDSKRPRTPSTTFVSINENHRSITSSPISPRENYDPTVGAKPYSPFYRHATSTLDGERVTINAKEVAGAGVYTLTELERQSSDESDNRRGSKLWAEKKRHCDCMRSMPTGQRIMIKAAIAVVTLGSMVAIALGITAAVGGGVWRSDHQQSDIG</sequence>
<evidence type="ECO:0000256" key="1">
    <source>
        <dbReference type="SAM" id="MobiDB-lite"/>
    </source>
</evidence>
<organism evidence="3 4">
    <name type="scientific">Aspergillus terreus</name>
    <dbReference type="NCBI Taxonomy" id="33178"/>
    <lineage>
        <taxon>Eukaryota</taxon>
        <taxon>Fungi</taxon>
        <taxon>Dikarya</taxon>
        <taxon>Ascomycota</taxon>
        <taxon>Pezizomycotina</taxon>
        <taxon>Eurotiomycetes</taxon>
        <taxon>Eurotiomycetidae</taxon>
        <taxon>Eurotiales</taxon>
        <taxon>Aspergillaceae</taxon>
        <taxon>Aspergillus</taxon>
        <taxon>Aspergillus subgen. Circumdati</taxon>
    </lineage>
</organism>
<gene>
    <name evidence="3" type="ORF">ATEIFO6365_0003077200</name>
</gene>
<protein>
    <submittedName>
        <fullName evidence="3">Uncharacterized protein</fullName>
    </submittedName>
</protein>
<keyword evidence="2" id="KW-0812">Transmembrane</keyword>
<keyword evidence="2" id="KW-1133">Transmembrane helix</keyword>
<feature type="region of interest" description="Disordered" evidence="1">
    <location>
        <begin position="1"/>
        <end position="54"/>
    </location>
</feature>
<name>A0A5M3YWN6_ASPTE</name>
<feature type="compositionally biased region" description="Polar residues" evidence="1">
    <location>
        <begin position="22"/>
        <end position="42"/>
    </location>
</feature>
<comment type="caution">
    <text evidence="3">The sequence shown here is derived from an EMBL/GenBank/DDBJ whole genome shotgun (WGS) entry which is preliminary data.</text>
</comment>
<keyword evidence="2" id="KW-0472">Membrane</keyword>